<accession>A0A1N7PST9</accession>
<dbReference type="STRING" id="373672.SAMN05421785_107165"/>
<protein>
    <submittedName>
        <fullName evidence="1">Uncharacterized protein</fullName>
    </submittedName>
</protein>
<evidence type="ECO:0000313" key="1">
    <source>
        <dbReference type="EMBL" id="SIT13487.1"/>
    </source>
</evidence>
<name>A0A1N7PST9_9FLAO</name>
<dbReference type="EMBL" id="FTOV01000007">
    <property type="protein sequence ID" value="SIT13487.1"/>
    <property type="molecule type" value="Genomic_DNA"/>
</dbReference>
<gene>
    <name evidence="1" type="ORF">SAMN05421785_107165</name>
</gene>
<dbReference type="RefSeq" id="WP_175608826.1">
    <property type="nucleotide sequence ID" value="NZ_FTOV01000007.1"/>
</dbReference>
<proteinExistence type="predicted"/>
<evidence type="ECO:0000313" key="2">
    <source>
        <dbReference type="Proteomes" id="UP000185781"/>
    </source>
</evidence>
<dbReference type="Proteomes" id="UP000185781">
    <property type="component" value="Unassembled WGS sequence"/>
</dbReference>
<reference evidence="1 2" key="1">
    <citation type="submission" date="2017-01" db="EMBL/GenBank/DDBJ databases">
        <authorList>
            <person name="Mah S.A."/>
            <person name="Swanson W.J."/>
            <person name="Moy G.W."/>
            <person name="Vacquier V.D."/>
        </authorList>
    </citation>
    <scope>NUCLEOTIDE SEQUENCE [LARGE SCALE GENOMIC DNA]</scope>
    <source>
        <strain evidence="1 2">DSM 18014</strain>
    </source>
</reference>
<sequence>MIFFYVSKEFYDTRDEKYNTLVGNVPFLVKNVDGEIIEFGSGNTIEYYIQEYEAGRYC</sequence>
<dbReference type="AlphaFoldDB" id="A0A1N7PST9"/>
<organism evidence="1 2">
    <name type="scientific">Chryseobacterium gambrini</name>
    <dbReference type="NCBI Taxonomy" id="373672"/>
    <lineage>
        <taxon>Bacteria</taxon>
        <taxon>Pseudomonadati</taxon>
        <taxon>Bacteroidota</taxon>
        <taxon>Flavobacteriia</taxon>
        <taxon>Flavobacteriales</taxon>
        <taxon>Weeksellaceae</taxon>
        <taxon>Chryseobacterium group</taxon>
        <taxon>Chryseobacterium</taxon>
    </lineage>
</organism>